<accession>A0A7T0KM91</accession>
<dbReference type="RefSeq" id="WP_165004548.1">
    <property type="nucleotide sequence ID" value="NZ_CP064955.1"/>
</dbReference>
<dbReference type="PANTHER" id="PTHR30290">
    <property type="entry name" value="PERIPLASMIC BINDING COMPONENT OF ABC TRANSPORTER"/>
    <property type="match status" value="1"/>
</dbReference>
<protein>
    <submittedName>
        <fullName evidence="4">ABC transporter substrate-binding protein</fullName>
    </submittedName>
</protein>
<organism evidence="4 5">
    <name type="scientific">Corynebacterium qintianiae</name>
    <dbReference type="NCBI Taxonomy" id="2709392"/>
    <lineage>
        <taxon>Bacteria</taxon>
        <taxon>Bacillati</taxon>
        <taxon>Actinomycetota</taxon>
        <taxon>Actinomycetes</taxon>
        <taxon>Mycobacteriales</taxon>
        <taxon>Corynebacteriaceae</taxon>
        <taxon>Corynebacterium</taxon>
    </lineage>
</organism>
<name>A0A7T0KM91_9CORY</name>
<reference evidence="4 5" key="1">
    <citation type="submission" date="2020-11" db="EMBL/GenBank/DDBJ databases">
        <title>Corynebacterium sp. MC1420.</title>
        <authorList>
            <person name="Zhou J."/>
        </authorList>
    </citation>
    <scope>NUCLEOTIDE SEQUENCE [LARGE SCALE GENOMIC DNA]</scope>
    <source>
        <strain evidence="4 5">MC1420</strain>
    </source>
</reference>
<dbReference type="GO" id="GO:0043190">
    <property type="term" value="C:ATP-binding cassette (ABC) transporter complex"/>
    <property type="evidence" value="ECO:0007669"/>
    <property type="project" value="InterPro"/>
</dbReference>
<sequence>MTSRRAAGVLLAVAALAPLPACTSSADIAGRNGQLVVATQAPPAGLDFTTTGGAAAPQALMGNIYETLVRIDDSGQPQPFLAESWEESADGTQYVFHLRDGVTFSNGKEFTADDAAFSIAYVRDNWTNALKSQMAPVADVEAVDARTLRVTLERPSNSWLWSMGTLTGAMMTPDSIPRLATDPLGTGPYRLARFDVGESVSFAKRDDYWGGNVTHDAQIRYFDDSTAAVNALRVGDADVVWSMQAPQLLDTLPEDIGVEVGTTNGEVLFSMNNRAAPFDDPAVRQAAAHAIDRDALNQVVYNGLATDTGGAPVPPTDPWFTGRDYYPFDPDAARALLAGRTPEVTITVPNLPYAQTASELIFSQLRDVGFRVKLETVEFPAVWLGQVLKGHDYQASLVAHVEPRDIPMLFGNPDYYLGYDSPRTQDLIAAAETGGVSEQEANMEAAVDQIMADTASLTLVNAPNIVLLAPGVTGVNPNVVTDGLPLRTIEVAR</sequence>
<dbReference type="GO" id="GO:0015833">
    <property type="term" value="P:peptide transport"/>
    <property type="evidence" value="ECO:0007669"/>
    <property type="project" value="TreeGrafter"/>
</dbReference>
<dbReference type="GO" id="GO:1904680">
    <property type="term" value="F:peptide transmembrane transporter activity"/>
    <property type="evidence" value="ECO:0007669"/>
    <property type="project" value="TreeGrafter"/>
</dbReference>
<dbReference type="SUPFAM" id="SSF53850">
    <property type="entry name" value="Periplasmic binding protein-like II"/>
    <property type="match status" value="1"/>
</dbReference>
<dbReference type="Proteomes" id="UP000594586">
    <property type="component" value="Chromosome"/>
</dbReference>
<dbReference type="PIRSF" id="PIRSF002741">
    <property type="entry name" value="MppA"/>
    <property type="match status" value="1"/>
</dbReference>
<keyword evidence="1 2" id="KW-0732">Signal</keyword>
<dbReference type="InterPro" id="IPR000914">
    <property type="entry name" value="SBP_5_dom"/>
</dbReference>
<dbReference type="GO" id="GO:0042597">
    <property type="term" value="C:periplasmic space"/>
    <property type="evidence" value="ECO:0007669"/>
    <property type="project" value="UniProtKB-ARBA"/>
</dbReference>
<dbReference type="Gene3D" id="3.40.190.10">
    <property type="entry name" value="Periplasmic binding protein-like II"/>
    <property type="match status" value="1"/>
</dbReference>
<dbReference type="EMBL" id="CP064955">
    <property type="protein sequence ID" value="QPK82825.1"/>
    <property type="molecule type" value="Genomic_DNA"/>
</dbReference>
<gene>
    <name evidence="4" type="ORF">G7Y29_08100</name>
</gene>
<evidence type="ECO:0000256" key="1">
    <source>
        <dbReference type="ARBA" id="ARBA00022729"/>
    </source>
</evidence>
<feature type="chain" id="PRO_5032664368" evidence="2">
    <location>
        <begin position="27"/>
        <end position="493"/>
    </location>
</feature>
<dbReference type="AlphaFoldDB" id="A0A7T0KM91"/>
<dbReference type="InterPro" id="IPR039424">
    <property type="entry name" value="SBP_5"/>
</dbReference>
<dbReference type="CDD" id="cd08494">
    <property type="entry name" value="PBP2_NikA_DppA_OppA_like_6"/>
    <property type="match status" value="1"/>
</dbReference>
<dbReference type="Gene3D" id="3.10.105.10">
    <property type="entry name" value="Dipeptide-binding Protein, Domain 3"/>
    <property type="match status" value="1"/>
</dbReference>
<feature type="signal peptide" evidence="2">
    <location>
        <begin position="1"/>
        <end position="26"/>
    </location>
</feature>
<proteinExistence type="predicted"/>
<dbReference type="Pfam" id="PF00496">
    <property type="entry name" value="SBP_bac_5"/>
    <property type="match status" value="1"/>
</dbReference>
<evidence type="ECO:0000259" key="3">
    <source>
        <dbReference type="Pfam" id="PF00496"/>
    </source>
</evidence>
<dbReference type="InterPro" id="IPR030678">
    <property type="entry name" value="Peptide/Ni-bd"/>
</dbReference>
<evidence type="ECO:0000256" key="2">
    <source>
        <dbReference type="SAM" id="SignalP"/>
    </source>
</evidence>
<evidence type="ECO:0000313" key="4">
    <source>
        <dbReference type="EMBL" id="QPK82825.1"/>
    </source>
</evidence>
<dbReference type="KEGG" id="cqn:G7Y29_08100"/>
<keyword evidence="5" id="KW-1185">Reference proteome</keyword>
<dbReference type="PANTHER" id="PTHR30290:SF38">
    <property type="entry name" value="D,D-DIPEPTIDE-BINDING PERIPLASMIC PROTEIN DDPA-RELATED"/>
    <property type="match status" value="1"/>
</dbReference>
<feature type="domain" description="Solute-binding protein family 5" evidence="3">
    <location>
        <begin position="76"/>
        <end position="399"/>
    </location>
</feature>
<evidence type="ECO:0000313" key="5">
    <source>
        <dbReference type="Proteomes" id="UP000594586"/>
    </source>
</evidence>